<protein>
    <submittedName>
        <fullName evidence="1">Uncharacterized protein</fullName>
    </submittedName>
</protein>
<evidence type="ECO:0000313" key="2">
    <source>
        <dbReference type="Proteomes" id="UP000001075"/>
    </source>
</evidence>
<accession>G3IHB6</accession>
<sequence length="80" mass="9429">MSLQQWFSSCGTQPLWGTHQISCYQVFPLQFLIVADWVTEFLQGWGSTVSECLWAVFKTLVDEWWTTRESWPLVEEEPIN</sequence>
<dbReference type="Proteomes" id="UP000001075">
    <property type="component" value="Unassembled WGS sequence"/>
</dbReference>
<gene>
    <name evidence="1" type="ORF">I79_023204</name>
</gene>
<dbReference type="AlphaFoldDB" id="G3IHB6"/>
<name>G3IHB6_CRIGR</name>
<organism evidence="1 2">
    <name type="scientific">Cricetulus griseus</name>
    <name type="common">Chinese hamster</name>
    <name type="synonym">Cricetulus barabensis griseus</name>
    <dbReference type="NCBI Taxonomy" id="10029"/>
    <lineage>
        <taxon>Eukaryota</taxon>
        <taxon>Metazoa</taxon>
        <taxon>Chordata</taxon>
        <taxon>Craniata</taxon>
        <taxon>Vertebrata</taxon>
        <taxon>Euteleostomi</taxon>
        <taxon>Mammalia</taxon>
        <taxon>Eutheria</taxon>
        <taxon>Euarchontoglires</taxon>
        <taxon>Glires</taxon>
        <taxon>Rodentia</taxon>
        <taxon>Myomorpha</taxon>
        <taxon>Muroidea</taxon>
        <taxon>Cricetidae</taxon>
        <taxon>Cricetinae</taxon>
        <taxon>Cricetulus</taxon>
    </lineage>
</organism>
<reference evidence="2" key="1">
    <citation type="journal article" date="2011" name="Nat. Biotechnol.">
        <title>The genomic sequence of the Chinese hamster ovary (CHO)-K1 cell line.</title>
        <authorList>
            <person name="Xu X."/>
            <person name="Nagarajan H."/>
            <person name="Lewis N.E."/>
            <person name="Pan S."/>
            <person name="Cai Z."/>
            <person name="Liu X."/>
            <person name="Chen W."/>
            <person name="Xie M."/>
            <person name="Wang W."/>
            <person name="Hammond S."/>
            <person name="Andersen M.R."/>
            <person name="Neff N."/>
            <person name="Passarelli B."/>
            <person name="Koh W."/>
            <person name="Fan H.C."/>
            <person name="Wang J."/>
            <person name="Gui Y."/>
            <person name="Lee K.H."/>
            <person name="Betenbaugh M.J."/>
            <person name="Quake S.R."/>
            <person name="Famili I."/>
            <person name="Palsson B.O."/>
            <person name="Wang J."/>
        </authorList>
    </citation>
    <scope>NUCLEOTIDE SEQUENCE [LARGE SCALE GENOMIC DNA]</scope>
    <source>
        <strain evidence="2">CHO K1 cell line</strain>
    </source>
</reference>
<dbReference type="InParanoid" id="G3IHB6"/>
<dbReference type="EMBL" id="JH002744">
    <property type="protein sequence ID" value="EGW14302.1"/>
    <property type="molecule type" value="Genomic_DNA"/>
</dbReference>
<evidence type="ECO:0000313" key="1">
    <source>
        <dbReference type="EMBL" id="EGW14302.1"/>
    </source>
</evidence>
<proteinExistence type="predicted"/>